<comment type="caution">
    <text evidence="1">The sequence shown here is derived from an EMBL/GenBank/DDBJ whole genome shotgun (WGS) entry which is preliminary data.</text>
</comment>
<dbReference type="AlphaFoldDB" id="A0A4Q6XDM0"/>
<proteinExistence type="predicted"/>
<organism evidence="1 2">
    <name type="scientific">Sphingobacterium corticibacterium</name>
    <dbReference type="NCBI Taxonomy" id="2484746"/>
    <lineage>
        <taxon>Bacteria</taxon>
        <taxon>Pseudomonadati</taxon>
        <taxon>Bacteroidota</taxon>
        <taxon>Sphingobacteriia</taxon>
        <taxon>Sphingobacteriales</taxon>
        <taxon>Sphingobacteriaceae</taxon>
        <taxon>Sphingobacterium</taxon>
    </lineage>
</organism>
<dbReference type="Proteomes" id="UP000292855">
    <property type="component" value="Unassembled WGS sequence"/>
</dbReference>
<dbReference type="EMBL" id="SGIT01000006">
    <property type="protein sequence ID" value="RZF57880.1"/>
    <property type="molecule type" value="Genomic_DNA"/>
</dbReference>
<protein>
    <submittedName>
        <fullName evidence="1">Uncharacterized protein</fullName>
    </submittedName>
</protein>
<dbReference type="OrthoDB" id="3831186at2"/>
<name>A0A4Q6XDM0_9SPHI</name>
<accession>A0A4Q6XDM0</accession>
<evidence type="ECO:0000313" key="1">
    <source>
        <dbReference type="EMBL" id="RZF57880.1"/>
    </source>
</evidence>
<sequence length="216" mass="25375">MDLRKYPLNKILEFEDNRILLPIKVDQSGENMIEIVPHRAKAGCLVLKKRNKAKHANDFQHNILKNLHNPPAQYAFYVEPLTLSIKEYNDLLDVTIFNRFFNFHPIDYEDLNIRSGILKYKLGLIPYLRAHVSIPPHEDVTSSDHYYSYTKGGTNIACHSGTIIPEDYRLSTQFENILDQAYNERYMVNQNQYLEMIDTIIQEPSKNSNYYYILNK</sequence>
<keyword evidence="2" id="KW-1185">Reference proteome</keyword>
<evidence type="ECO:0000313" key="2">
    <source>
        <dbReference type="Proteomes" id="UP000292855"/>
    </source>
</evidence>
<reference evidence="1 2" key="1">
    <citation type="submission" date="2019-02" db="EMBL/GenBank/DDBJ databases">
        <authorList>
            <person name="Li Y."/>
        </authorList>
    </citation>
    <scope>NUCLEOTIDE SEQUENCE [LARGE SCALE GENOMIC DNA]</scope>
    <source>
        <strain evidence="1 2">30C10-4-7</strain>
    </source>
</reference>
<gene>
    <name evidence="1" type="ORF">EWE74_19610</name>
</gene>